<dbReference type="Proteomes" id="UP000295506">
    <property type="component" value="Unassembled WGS sequence"/>
</dbReference>
<dbReference type="PANTHER" id="PTHR35271">
    <property type="entry name" value="ABC TRANSPORTER, SUBSTRATE-BINDING LIPOPROTEIN-RELATED"/>
    <property type="match status" value="1"/>
</dbReference>
<dbReference type="AlphaFoldDB" id="A0AA94PJU0"/>
<dbReference type="InterPro" id="IPR007487">
    <property type="entry name" value="ABC_transpt-TYRBP-like"/>
</dbReference>
<dbReference type="EMBL" id="SOBK01000010">
    <property type="protein sequence ID" value="TDT87031.1"/>
    <property type="molecule type" value="Genomic_DNA"/>
</dbReference>
<protein>
    <submittedName>
        <fullName evidence="2">ABC-type uncharacterized transport system substrate-binding protein</fullName>
    </submittedName>
</protein>
<keyword evidence="1" id="KW-0732">Signal</keyword>
<comment type="caution">
    <text evidence="2">The sequence shown here is derived from an EMBL/GenBank/DDBJ whole genome shotgun (WGS) entry which is preliminary data.</text>
</comment>
<evidence type="ECO:0000313" key="3">
    <source>
        <dbReference type="Proteomes" id="UP000295506"/>
    </source>
</evidence>
<accession>A0AA94PJU0</accession>
<dbReference type="Gene3D" id="3.40.50.2300">
    <property type="match status" value="2"/>
</dbReference>
<sequence length="331" mass="36535">MRIPWLPLLCLLLLIPAAVAAGDYRIVVINSYHAEHPWVRAHNDALSARLAGRADLDIRYLDTKRTTPAQYAELAGRFLAEIIADPPDVVVLTDDNAVKLLGRPLMDRHIPVVFLGVNENPRKYLGEMEMATGVLERPLYKRSLLFLNEIMGPRLKHCLILFDSSATSEVIFDSVFRGHKRMILGNTGVELELIETFAQWKERVLSARQRGFDAIFVGLYHTLTDGEGNHVESDEVLGWTSANSPLPVFAYWDFTVGKGKAVGGLVNSGGPQGEAAADLVLDILAGQAPGSIYPVTPKEGQFLFSRFELDRWNITLPATLAGEGGTILYVE</sequence>
<reference evidence="2 3" key="1">
    <citation type="submission" date="2019-03" db="EMBL/GenBank/DDBJ databases">
        <title>Genomic Encyclopedia of Type Strains, Phase IV (KMG-IV): sequencing the most valuable type-strain genomes for metagenomic binning, comparative biology and taxonomic classification.</title>
        <authorList>
            <person name="Goeker M."/>
        </authorList>
    </citation>
    <scope>NUCLEOTIDE SEQUENCE [LARGE SCALE GENOMIC DNA]</scope>
    <source>
        <strain evidence="2 3">DSM 101483</strain>
    </source>
</reference>
<name>A0AA94PJU0_9BACT</name>
<organism evidence="2 3">
    <name type="scientific">Pseudodesulfovibrio indicus</name>
    <dbReference type="NCBI Taxonomy" id="1716143"/>
    <lineage>
        <taxon>Bacteria</taxon>
        <taxon>Pseudomonadati</taxon>
        <taxon>Thermodesulfobacteriota</taxon>
        <taxon>Desulfovibrionia</taxon>
        <taxon>Desulfovibrionales</taxon>
        <taxon>Desulfovibrionaceae</taxon>
    </lineage>
</organism>
<gene>
    <name evidence="2" type="ORF">EDC59_110113</name>
</gene>
<dbReference type="RefSeq" id="WP_133987380.1">
    <property type="nucleotide sequence ID" value="NZ_SOBK01000010.1"/>
</dbReference>
<feature type="chain" id="PRO_5041676785" evidence="1">
    <location>
        <begin position="21"/>
        <end position="331"/>
    </location>
</feature>
<dbReference type="PANTHER" id="PTHR35271:SF1">
    <property type="entry name" value="ABC TRANSPORTER, SUBSTRATE-BINDING LIPOPROTEIN"/>
    <property type="match status" value="1"/>
</dbReference>
<evidence type="ECO:0000313" key="2">
    <source>
        <dbReference type="EMBL" id="TDT87031.1"/>
    </source>
</evidence>
<evidence type="ECO:0000256" key="1">
    <source>
        <dbReference type="SAM" id="SignalP"/>
    </source>
</evidence>
<proteinExistence type="predicted"/>
<feature type="signal peptide" evidence="1">
    <location>
        <begin position="1"/>
        <end position="20"/>
    </location>
</feature>